<dbReference type="OrthoDB" id="658429at2"/>
<accession>A0A098LIT7</accession>
<dbReference type="EMBL" id="BBLT01000007">
    <property type="protein sequence ID" value="GAL86369.1"/>
    <property type="molecule type" value="Genomic_DNA"/>
</dbReference>
<dbReference type="PROSITE" id="PS51257">
    <property type="entry name" value="PROKAR_LIPOPROTEIN"/>
    <property type="match status" value="1"/>
</dbReference>
<dbReference type="RefSeq" id="WP_045466087.1">
    <property type="nucleotide sequence ID" value="NZ_BBLT01000007.1"/>
</dbReference>
<sequence>MKTGFDKPFMKKSNYFSFLYLLFFLPSMFSCTKEETGPAKSIPSQLKQDDRSASDETNQIILDITDFIGYKIGKNESSYILPCGILRVDSATVNSNNKKIYNLFYDDKIICNKKVKKGYVSIQLKKGNSYGEKDAECSVTFKDFNVKITNTEQTISINGTVTLTNVSGGYYWQTAQPIGTALYKDSAQTTLTGKLSIKHTSGEVREKSYFQKRTWKSTGGWIGMSMRLSGISEPVFKGSSVKNVIESSKTLIGYNDYIIFMKEDYLWKSYGDTKAGPYILVSGHSCIKTDIKLALNTGPETIDIEAGYRYTGSDIPTPKRVKNSSSNAFKIYYPLSENIDEVIYQYY</sequence>
<proteinExistence type="predicted"/>
<keyword evidence="2" id="KW-1185">Reference proteome</keyword>
<evidence type="ECO:0000313" key="2">
    <source>
        <dbReference type="Proteomes" id="UP000030185"/>
    </source>
</evidence>
<name>A0A098LIT7_9BACT</name>
<organism evidence="1 2">
    <name type="scientific">Sporocytophaga myxococcoides</name>
    <dbReference type="NCBI Taxonomy" id="153721"/>
    <lineage>
        <taxon>Bacteria</taxon>
        <taxon>Pseudomonadati</taxon>
        <taxon>Bacteroidota</taxon>
        <taxon>Cytophagia</taxon>
        <taxon>Cytophagales</taxon>
        <taxon>Cytophagaceae</taxon>
        <taxon>Sporocytophaga</taxon>
    </lineage>
</organism>
<dbReference type="AlphaFoldDB" id="A0A098LIT7"/>
<dbReference type="Proteomes" id="UP000030185">
    <property type="component" value="Unassembled WGS sequence"/>
</dbReference>
<evidence type="ECO:0000313" key="1">
    <source>
        <dbReference type="EMBL" id="GAL86369.1"/>
    </source>
</evidence>
<dbReference type="eggNOG" id="ENOG50347EH">
    <property type="taxonomic scope" value="Bacteria"/>
</dbReference>
<evidence type="ECO:0008006" key="3">
    <source>
        <dbReference type="Google" id="ProtNLM"/>
    </source>
</evidence>
<comment type="caution">
    <text evidence="1">The sequence shown here is derived from an EMBL/GenBank/DDBJ whole genome shotgun (WGS) entry which is preliminary data.</text>
</comment>
<reference evidence="1 2" key="1">
    <citation type="submission" date="2014-09" db="EMBL/GenBank/DDBJ databases">
        <title>Sporocytophaga myxococcoides PG-01 genome sequencing.</title>
        <authorList>
            <person name="Liu L."/>
            <person name="Gao P.J."/>
            <person name="Chen G.J."/>
            <person name="Wang L.S."/>
        </authorList>
    </citation>
    <scope>NUCLEOTIDE SEQUENCE [LARGE SCALE GENOMIC DNA]</scope>
    <source>
        <strain evidence="1 2">PG-01</strain>
    </source>
</reference>
<protein>
    <recommendedName>
        <fullName evidence="3">Lipoprotein</fullName>
    </recommendedName>
</protein>
<gene>
    <name evidence="1" type="ORF">MYP_3598</name>
</gene>